<dbReference type="Proteomes" id="UP000300879">
    <property type="component" value="Chromosome"/>
</dbReference>
<dbReference type="PANTHER" id="PTHR45138:SF9">
    <property type="entry name" value="DIGUANYLATE CYCLASE DGCM-RELATED"/>
    <property type="match status" value="1"/>
</dbReference>
<dbReference type="CDD" id="cd01949">
    <property type="entry name" value="GGDEF"/>
    <property type="match status" value="1"/>
</dbReference>
<dbReference type="KEGG" id="palo:E6C60_1622"/>
<dbReference type="InterPro" id="IPR029787">
    <property type="entry name" value="Nucleotide_cyclase"/>
</dbReference>
<dbReference type="GO" id="GO:0043709">
    <property type="term" value="P:cell adhesion involved in single-species biofilm formation"/>
    <property type="evidence" value="ECO:0007669"/>
    <property type="project" value="TreeGrafter"/>
</dbReference>
<dbReference type="OrthoDB" id="9759607at2"/>
<dbReference type="GO" id="GO:0052621">
    <property type="term" value="F:diguanylate cyclase activity"/>
    <property type="evidence" value="ECO:0007669"/>
    <property type="project" value="TreeGrafter"/>
</dbReference>
<organism evidence="2 3">
    <name type="scientific">Paenibacillus algicola</name>
    <dbReference type="NCBI Taxonomy" id="2565926"/>
    <lineage>
        <taxon>Bacteria</taxon>
        <taxon>Bacillati</taxon>
        <taxon>Bacillota</taxon>
        <taxon>Bacilli</taxon>
        <taxon>Bacillales</taxon>
        <taxon>Paenibacillaceae</taxon>
        <taxon>Paenibacillus</taxon>
    </lineage>
</organism>
<proteinExistence type="predicted"/>
<dbReference type="GO" id="GO:1902201">
    <property type="term" value="P:negative regulation of bacterial-type flagellum-dependent cell motility"/>
    <property type="evidence" value="ECO:0007669"/>
    <property type="project" value="TreeGrafter"/>
</dbReference>
<dbReference type="InterPro" id="IPR029016">
    <property type="entry name" value="GAF-like_dom_sf"/>
</dbReference>
<evidence type="ECO:0000313" key="3">
    <source>
        <dbReference type="Proteomes" id="UP000300879"/>
    </source>
</evidence>
<evidence type="ECO:0000313" key="2">
    <source>
        <dbReference type="EMBL" id="QCT02338.1"/>
    </source>
</evidence>
<dbReference type="PROSITE" id="PS50887">
    <property type="entry name" value="GGDEF"/>
    <property type="match status" value="1"/>
</dbReference>
<name>A0A4P8XJ09_9BACL</name>
<accession>A0A4P8XJ09</accession>
<dbReference type="InterPro" id="IPR003018">
    <property type="entry name" value="GAF"/>
</dbReference>
<dbReference type="NCBIfam" id="TIGR00254">
    <property type="entry name" value="GGDEF"/>
    <property type="match status" value="1"/>
</dbReference>
<feature type="domain" description="GGDEF" evidence="1">
    <location>
        <begin position="530"/>
        <end position="659"/>
    </location>
</feature>
<sequence>MSEEQRKASSASCGTTALPDGAASCGLISRSAGTRHHDLDITIYDQPYLQPIMEESFLEWKSEASSLLSQVGGEWAVLNSEGVWLAGDSALQDYFLAGDDETLQRVLRTGQPAAAVSDAVMGGRTVCAVPLQSRTRGELFGALVRVSLEDKLDERVLVLTEAAGLLLRSCFYRGFQSIFVNDLEKVYVQAAKEARQRSILFQYIKRMHSRIDVDKVLTEVMESILGLYPEVGLELFMSQDHESNHPLVKPLLLHHWQEEIYVRTFMEGTVTTLHRGSGEEARVEIGVPVGGKQGVYGVLHLKATGPLMEELDVELLEMMADAAGTAFENAKLYEQSNVMIHELRMINELTQRLSKSLHLADIYQFANQELRKILGAHYCCILVMNEELGALEVASCNAPWLAKEVFPKEYGIGGHVYQSKEPFILADYAAERPAESKLMETTGSSSMIATPLMVNGGIRGVILMSHRKKHYFSYDNYRLLQTLSSHIGLAVGNASLHAEVRRMANRDMLTELYARHYLDEAIQKCQSRDFCGSLILVDIDHFKRVNDTFGHQKGDKILKQVSNVIKSSIRQSDIAARWGGEELAVYLPGLGIDQAFQVGERIRQRVEQETDPLVTVSCGISEWNWTQERISVESLFYRADMALYQAKNSGRNQIMIEETESSGD</sequence>
<protein>
    <submittedName>
        <fullName evidence="2">Diguanylate cyclase with GAF sensor</fullName>
    </submittedName>
</protein>
<dbReference type="Pfam" id="PF00990">
    <property type="entry name" value="GGDEF"/>
    <property type="match status" value="1"/>
</dbReference>
<dbReference type="InterPro" id="IPR000160">
    <property type="entry name" value="GGDEF_dom"/>
</dbReference>
<dbReference type="Pfam" id="PF13185">
    <property type="entry name" value="GAF_2"/>
    <property type="match status" value="1"/>
</dbReference>
<reference evidence="2 3" key="1">
    <citation type="submission" date="2019-05" db="EMBL/GenBank/DDBJ databases">
        <authorList>
            <person name="Chen C."/>
        </authorList>
    </citation>
    <scope>NUCLEOTIDE SEQUENCE [LARGE SCALE GENOMIC DNA]</scope>
    <source>
        <strain evidence="2 3">HB172198</strain>
    </source>
</reference>
<dbReference type="Gene3D" id="3.30.450.40">
    <property type="match status" value="2"/>
</dbReference>
<dbReference type="RefSeq" id="WP_138225387.1">
    <property type="nucleotide sequence ID" value="NZ_CP040396.1"/>
</dbReference>
<keyword evidence="3" id="KW-1185">Reference proteome</keyword>
<dbReference type="AlphaFoldDB" id="A0A4P8XJ09"/>
<dbReference type="EMBL" id="CP040396">
    <property type="protein sequence ID" value="QCT02338.1"/>
    <property type="molecule type" value="Genomic_DNA"/>
</dbReference>
<gene>
    <name evidence="2" type="ORF">E6C60_1622</name>
</gene>
<dbReference type="Gene3D" id="3.30.70.270">
    <property type="match status" value="1"/>
</dbReference>
<dbReference type="InterPro" id="IPR043128">
    <property type="entry name" value="Rev_trsase/Diguanyl_cyclase"/>
</dbReference>
<dbReference type="PANTHER" id="PTHR45138">
    <property type="entry name" value="REGULATORY COMPONENTS OF SENSORY TRANSDUCTION SYSTEM"/>
    <property type="match status" value="1"/>
</dbReference>
<dbReference type="SMART" id="SM00267">
    <property type="entry name" value="GGDEF"/>
    <property type="match status" value="1"/>
</dbReference>
<dbReference type="SUPFAM" id="SSF55073">
    <property type="entry name" value="Nucleotide cyclase"/>
    <property type="match status" value="1"/>
</dbReference>
<dbReference type="GO" id="GO:0005886">
    <property type="term" value="C:plasma membrane"/>
    <property type="evidence" value="ECO:0007669"/>
    <property type="project" value="TreeGrafter"/>
</dbReference>
<evidence type="ECO:0000259" key="1">
    <source>
        <dbReference type="PROSITE" id="PS50887"/>
    </source>
</evidence>
<dbReference type="InterPro" id="IPR050469">
    <property type="entry name" value="Diguanylate_Cyclase"/>
</dbReference>
<dbReference type="SUPFAM" id="SSF55781">
    <property type="entry name" value="GAF domain-like"/>
    <property type="match status" value="2"/>
</dbReference>
<dbReference type="SMART" id="SM00065">
    <property type="entry name" value="GAF"/>
    <property type="match status" value="2"/>
</dbReference>
<dbReference type="FunFam" id="3.30.70.270:FF:000001">
    <property type="entry name" value="Diguanylate cyclase domain protein"/>
    <property type="match status" value="1"/>
</dbReference>